<comment type="subcellular location">
    <subcellularLocation>
        <location evidence="1">Cell membrane</location>
        <topology evidence="1">Multi-pass membrane protein</topology>
    </subcellularLocation>
</comment>
<dbReference type="Proteomes" id="UP000002218">
    <property type="component" value="Chromosome"/>
</dbReference>
<dbReference type="OrthoDB" id="7051771at2"/>
<gene>
    <name evidence="10" type="ordered locus">Namu_0993</name>
</gene>
<sequence precursor="true">MARLLYRLGTFAHRRRWAVVITWLVVLTLAGVGAATLGGSTSNTFSIPGQESTIALDKISTQFGAGDNNASARVVLQAPAGQTLTTPENAAAVGTLVDELGRLPGVVNASNPLNPQAPGVNADQSTGYSTVTYGVPQGGVSAAQQDALLGAVDQARTSGLTVEVTGTAVTNQGQVPAGAGEAIGVILALLILALTYGSLVVAGMNLLTAGVGVGVGVLGITIVSGFVDLQSTTSVLATMLGLAVGIDYALFIITRFRHELQRGADVPTAIGVAVGTAGSAVVTAGLTVVIALVFLFVAGIPFLTQMGIAAAATIVVAVLVALTLVPAILSFLGLRALPRRRRNAPTVPAGGKHAVEAPGFYQRWVGAVTRHKVIAVLVTFVALGVMAIPFFSMRTTLVAVPAEGTTQARAEQLLADGFGPGFNGPLTMMFEGPDAAAQAQGASGSLSGLTDVALVTPPIPNADGTAALLTVIPQSGPTTEATEQLVHDLRAVLPTVTSGVDTYVTGATAVSNDVASALNAALPIYLAIVVGLAVILLVLVFRSILVPLVGVLGFLLTVGAALGATVAVFQWGWLSALVNLDSTGPLISLTPIIVIGILFGLAMDYQVFLVSRMHEAHAHGAAPLDAIRTGFRQAAPVVVAAAAIMFSVFAGFVPAGDGPIKSIAFALAIGILVDAFVVRMVLVPAALALLGERAWWLPRWLAWLPTLDVEGAGLERDRPDAPPPARELVDAGER</sequence>
<name>C8XBE0_NAKMY</name>
<keyword evidence="11" id="KW-1185">Reference proteome</keyword>
<dbReference type="EMBL" id="CP001737">
    <property type="protein sequence ID" value="ACV77402.1"/>
    <property type="molecule type" value="Genomic_DNA"/>
</dbReference>
<reference evidence="11" key="1">
    <citation type="submission" date="2009-09" db="EMBL/GenBank/DDBJ databases">
        <title>The complete genome of Nakamurella multipartita DSM 44233.</title>
        <authorList>
            <consortium name="US DOE Joint Genome Institute (JGI-PGF)"/>
            <person name="Lucas S."/>
            <person name="Copeland A."/>
            <person name="Lapidus A."/>
            <person name="Glavina del Rio T."/>
            <person name="Dalin E."/>
            <person name="Tice H."/>
            <person name="Bruce D."/>
            <person name="Goodwin L."/>
            <person name="Pitluck S."/>
            <person name="Kyrpides N."/>
            <person name="Mavromatis K."/>
            <person name="Ivanova N."/>
            <person name="Ovchinnikova G."/>
            <person name="Sims D."/>
            <person name="Meincke L."/>
            <person name="Brettin T."/>
            <person name="Detter J.C."/>
            <person name="Han C."/>
            <person name="Larimer F."/>
            <person name="Land M."/>
            <person name="Hauser L."/>
            <person name="Markowitz V."/>
            <person name="Cheng J.-F."/>
            <person name="Hugenholtz P."/>
            <person name="Woyke T."/>
            <person name="Wu D."/>
            <person name="Klenk H.-P."/>
            <person name="Eisen J.A."/>
        </authorList>
    </citation>
    <scope>NUCLEOTIDE SEQUENCE [LARGE SCALE GENOMIC DNA]</scope>
    <source>
        <strain evidence="11">ATCC 700099 / DSM 44233 / CIP 104796 / JCM 9543 / NBRC 105858 / Y-104</strain>
    </source>
</reference>
<keyword evidence="4 8" id="KW-0812">Transmembrane</keyword>
<feature type="transmembrane region" description="Helical" evidence="8">
    <location>
        <begin position="233"/>
        <end position="254"/>
    </location>
</feature>
<evidence type="ECO:0000313" key="11">
    <source>
        <dbReference type="Proteomes" id="UP000002218"/>
    </source>
</evidence>
<comment type="similarity">
    <text evidence="2">Belongs to the resistance-nodulation-cell division (RND) (TC 2.A.6) family. MmpL subfamily.</text>
</comment>
<feature type="transmembrane region" description="Helical" evidence="8">
    <location>
        <begin position="665"/>
        <end position="690"/>
    </location>
</feature>
<dbReference type="Gene3D" id="1.20.1640.10">
    <property type="entry name" value="Multidrug efflux transporter AcrB transmembrane domain"/>
    <property type="match status" value="2"/>
</dbReference>
<dbReference type="InterPro" id="IPR050545">
    <property type="entry name" value="Mycobact_MmpL"/>
</dbReference>
<dbReference type="InParanoid" id="C8XBE0"/>
<feature type="transmembrane region" description="Helical" evidence="8">
    <location>
        <begin position="206"/>
        <end position="227"/>
    </location>
</feature>
<organism evidence="10 11">
    <name type="scientific">Nakamurella multipartita (strain ATCC 700099 / DSM 44233 / CIP 104796 / JCM 9543 / NBRC 105858 / Y-104)</name>
    <name type="common">Microsphaera multipartita</name>
    <dbReference type="NCBI Taxonomy" id="479431"/>
    <lineage>
        <taxon>Bacteria</taxon>
        <taxon>Bacillati</taxon>
        <taxon>Actinomycetota</taxon>
        <taxon>Actinomycetes</taxon>
        <taxon>Nakamurellales</taxon>
        <taxon>Nakamurellaceae</taxon>
        <taxon>Nakamurella</taxon>
    </lineage>
</organism>
<feature type="transmembrane region" description="Helical" evidence="8">
    <location>
        <begin position="373"/>
        <end position="391"/>
    </location>
</feature>
<feature type="region of interest" description="Disordered" evidence="7">
    <location>
        <begin position="714"/>
        <end position="734"/>
    </location>
</feature>
<feature type="transmembrane region" description="Helical" evidence="8">
    <location>
        <begin position="182"/>
        <end position="199"/>
    </location>
</feature>
<evidence type="ECO:0000256" key="4">
    <source>
        <dbReference type="ARBA" id="ARBA00022692"/>
    </source>
</evidence>
<proteinExistence type="inferred from homology"/>
<dbReference type="GO" id="GO:0005886">
    <property type="term" value="C:plasma membrane"/>
    <property type="evidence" value="ECO:0007669"/>
    <property type="project" value="UniProtKB-SubCell"/>
</dbReference>
<keyword evidence="6 8" id="KW-0472">Membrane</keyword>
<feature type="transmembrane region" description="Helical" evidence="8">
    <location>
        <begin position="266"/>
        <end position="296"/>
    </location>
</feature>
<dbReference type="PROSITE" id="PS50156">
    <property type="entry name" value="SSD"/>
    <property type="match status" value="1"/>
</dbReference>
<dbReference type="KEGG" id="nml:Namu_0993"/>
<evidence type="ECO:0000256" key="8">
    <source>
        <dbReference type="SAM" id="Phobius"/>
    </source>
</evidence>
<feature type="transmembrane region" description="Helical" evidence="8">
    <location>
        <begin position="585"/>
        <end position="603"/>
    </location>
</feature>
<keyword evidence="5 8" id="KW-1133">Transmembrane helix</keyword>
<feature type="transmembrane region" description="Helical" evidence="8">
    <location>
        <begin position="308"/>
        <end position="332"/>
    </location>
</feature>
<protein>
    <submittedName>
        <fullName evidence="10">MMPL domain protein</fullName>
    </submittedName>
</protein>
<dbReference type="PANTHER" id="PTHR33406">
    <property type="entry name" value="MEMBRANE PROTEIN MJ1562-RELATED"/>
    <property type="match status" value="1"/>
</dbReference>
<feature type="transmembrane region" description="Helical" evidence="8">
    <location>
        <begin position="520"/>
        <end position="541"/>
    </location>
</feature>
<dbReference type="InterPro" id="IPR000731">
    <property type="entry name" value="SSD"/>
</dbReference>
<reference evidence="10 11" key="2">
    <citation type="journal article" date="2010" name="Stand. Genomic Sci.">
        <title>Complete genome sequence of Nakamurella multipartita type strain (Y-104).</title>
        <authorList>
            <person name="Tice H."/>
            <person name="Mayilraj S."/>
            <person name="Sims D."/>
            <person name="Lapidus A."/>
            <person name="Nolan M."/>
            <person name="Lucas S."/>
            <person name="Glavina Del Rio T."/>
            <person name="Copeland A."/>
            <person name="Cheng J.F."/>
            <person name="Meincke L."/>
            <person name="Bruce D."/>
            <person name="Goodwin L."/>
            <person name="Pitluck S."/>
            <person name="Ivanova N."/>
            <person name="Mavromatis K."/>
            <person name="Ovchinnikova G."/>
            <person name="Pati A."/>
            <person name="Chen A."/>
            <person name="Palaniappan K."/>
            <person name="Land M."/>
            <person name="Hauser L."/>
            <person name="Chang Y.J."/>
            <person name="Jeffries C.D."/>
            <person name="Detter J.C."/>
            <person name="Brettin T."/>
            <person name="Rohde M."/>
            <person name="Goker M."/>
            <person name="Bristow J."/>
            <person name="Eisen J.A."/>
            <person name="Markowitz V."/>
            <person name="Hugenholtz P."/>
            <person name="Kyrpides N.C."/>
            <person name="Klenk H.P."/>
            <person name="Chen F."/>
        </authorList>
    </citation>
    <scope>NUCLEOTIDE SEQUENCE [LARGE SCALE GENOMIC DNA]</scope>
    <source>
        <strain evidence="11">ATCC 700099 / DSM 44233 / CIP 104796 / JCM 9543 / NBRC 105858 / Y-104</strain>
    </source>
</reference>
<dbReference type="InterPro" id="IPR004869">
    <property type="entry name" value="MMPL_dom"/>
</dbReference>
<feature type="domain" description="SSD" evidence="9">
    <location>
        <begin position="184"/>
        <end position="331"/>
    </location>
</feature>
<keyword evidence="3" id="KW-1003">Cell membrane</keyword>
<evidence type="ECO:0000256" key="7">
    <source>
        <dbReference type="SAM" id="MobiDB-lite"/>
    </source>
</evidence>
<evidence type="ECO:0000256" key="1">
    <source>
        <dbReference type="ARBA" id="ARBA00004651"/>
    </source>
</evidence>
<evidence type="ECO:0000256" key="6">
    <source>
        <dbReference type="ARBA" id="ARBA00023136"/>
    </source>
</evidence>
<dbReference type="PANTHER" id="PTHR33406:SF11">
    <property type="entry name" value="MEMBRANE PROTEIN SCO6666-RELATED"/>
    <property type="match status" value="1"/>
</dbReference>
<dbReference type="eggNOG" id="COG2409">
    <property type="taxonomic scope" value="Bacteria"/>
</dbReference>
<evidence type="ECO:0000256" key="5">
    <source>
        <dbReference type="ARBA" id="ARBA00022989"/>
    </source>
</evidence>
<dbReference type="RefSeq" id="WP_015746316.1">
    <property type="nucleotide sequence ID" value="NC_013235.1"/>
</dbReference>
<evidence type="ECO:0000259" key="9">
    <source>
        <dbReference type="PROSITE" id="PS50156"/>
    </source>
</evidence>
<accession>C8XBE0</accession>
<evidence type="ECO:0000313" key="10">
    <source>
        <dbReference type="EMBL" id="ACV77402.1"/>
    </source>
</evidence>
<evidence type="ECO:0000256" key="3">
    <source>
        <dbReference type="ARBA" id="ARBA00022475"/>
    </source>
</evidence>
<feature type="transmembrane region" description="Helical" evidence="8">
    <location>
        <begin position="548"/>
        <end position="573"/>
    </location>
</feature>
<dbReference type="SUPFAM" id="SSF82866">
    <property type="entry name" value="Multidrug efflux transporter AcrB transmembrane domain"/>
    <property type="match status" value="2"/>
</dbReference>
<dbReference type="Pfam" id="PF03176">
    <property type="entry name" value="MMPL"/>
    <property type="match status" value="2"/>
</dbReference>
<dbReference type="STRING" id="479431.Namu_0993"/>
<evidence type="ECO:0000256" key="2">
    <source>
        <dbReference type="ARBA" id="ARBA00010157"/>
    </source>
</evidence>
<dbReference type="HOGENOM" id="CLU_005108_1_1_11"/>
<feature type="transmembrane region" description="Helical" evidence="8">
    <location>
        <begin position="634"/>
        <end position="653"/>
    </location>
</feature>
<dbReference type="AlphaFoldDB" id="C8XBE0"/>